<accession>A0A7T3REI5</accession>
<evidence type="ECO:0000313" key="5">
    <source>
        <dbReference type="EMBL" id="QQA01595.1"/>
    </source>
</evidence>
<feature type="domain" description="N-acetyltransferase" evidence="4">
    <location>
        <begin position="4"/>
        <end position="173"/>
    </location>
</feature>
<evidence type="ECO:0000256" key="1">
    <source>
        <dbReference type="ARBA" id="ARBA00022679"/>
    </source>
</evidence>
<dbReference type="CDD" id="cd04301">
    <property type="entry name" value="NAT_SF"/>
    <property type="match status" value="1"/>
</dbReference>
<keyword evidence="2" id="KW-0012">Acyltransferase</keyword>
<evidence type="ECO:0000256" key="2">
    <source>
        <dbReference type="ARBA" id="ARBA00023315"/>
    </source>
</evidence>
<dbReference type="SUPFAM" id="SSF55729">
    <property type="entry name" value="Acyl-CoA N-acyltransferases (Nat)"/>
    <property type="match status" value="1"/>
</dbReference>
<dbReference type="Pfam" id="PF13420">
    <property type="entry name" value="Acetyltransf_4"/>
    <property type="match status" value="1"/>
</dbReference>
<evidence type="ECO:0000313" key="6">
    <source>
        <dbReference type="Proteomes" id="UP000595224"/>
    </source>
</evidence>
<dbReference type="PANTHER" id="PTHR43072">
    <property type="entry name" value="N-ACETYLTRANSFERASE"/>
    <property type="match status" value="1"/>
</dbReference>
<dbReference type="AlphaFoldDB" id="A0A7T3REI5"/>
<dbReference type="GO" id="GO:0016747">
    <property type="term" value="F:acyltransferase activity, transferring groups other than amino-acyl groups"/>
    <property type="evidence" value="ECO:0007669"/>
    <property type="project" value="InterPro"/>
</dbReference>
<proteinExistence type="predicted"/>
<dbReference type="PANTHER" id="PTHR43072:SF23">
    <property type="entry name" value="UPF0039 PROTEIN C11D3.02C"/>
    <property type="match status" value="1"/>
</dbReference>
<reference evidence="5 6" key="1">
    <citation type="submission" date="2020-11" db="EMBL/GenBank/DDBJ databases">
        <title>Treponema Peruensis nv. sp., first commensal Treponema isolated from human feces.</title>
        <authorList>
            <person name="Belkhou C."/>
            <person name="Raes J."/>
        </authorList>
    </citation>
    <scope>NUCLEOTIDE SEQUENCE [LARGE SCALE GENOMIC DNA]</scope>
    <source>
        <strain evidence="5 6">RCC2812</strain>
    </source>
</reference>
<name>A0A7T3REI5_9SPIR</name>
<dbReference type="RefSeq" id="WP_198443131.1">
    <property type="nucleotide sequence ID" value="NZ_CBCSHE010000011.1"/>
</dbReference>
<sequence length="175" mass="20165">MSEIKIRSAVPDDAEKLLSIYAPYVTETAITFEYDVPSEEEFRARIEKTLAVYPFIVAVCDGTIVGYAYASRFSERKAYDFSVELSVYIDKNYHGKGLGRRLYSEMENRLSLMHITNLYAKIAATPRKDDLYLTDGSILFHAAMGFETVGKFTSCAYKFGEWYDMVYMEKRIVQR</sequence>
<gene>
    <name evidence="5" type="ORF">IWA51_02985</name>
</gene>
<dbReference type="InterPro" id="IPR016181">
    <property type="entry name" value="Acyl_CoA_acyltransferase"/>
</dbReference>
<keyword evidence="6" id="KW-1185">Reference proteome</keyword>
<feature type="transmembrane region" description="Helical" evidence="3">
    <location>
        <begin position="50"/>
        <end position="70"/>
    </location>
</feature>
<dbReference type="EMBL" id="CP064936">
    <property type="protein sequence ID" value="QQA01595.1"/>
    <property type="molecule type" value="Genomic_DNA"/>
</dbReference>
<dbReference type="InterPro" id="IPR000182">
    <property type="entry name" value="GNAT_dom"/>
</dbReference>
<dbReference type="Proteomes" id="UP000595224">
    <property type="component" value="Chromosome"/>
</dbReference>
<dbReference type="PROSITE" id="PS51186">
    <property type="entry name" value="GNAT"/>
    <property type="match status" value="1"/>
</dbReference>
<keyword evidence="1 5" id="KW-0808">Transferase</keyword>
<organism evidence="5 6">
    <name type="scientific">Treponema peruense</name>
    <dbReference type="NCBI Taxonomy" id="2787628"/>
    <lineage>
        <taxon>Bacteria</taxon>
        <taxon>Pseudomonadati</taxon>
        <taxon>Spirochaetota</taxon>
        <taxon>Spirochaetia</taxon>
        <taxon>Spirochaetales</taxon>
        <taxon>Treponemataceae</taxon>
        <taxon>Treponema</taxon>
    </lineage>
</organism>
<keyword evidence="3" id="KW-0812">Transmembrane</keyword>
<keyword evidence="3" id="KW-1133">Transmembrane helix</keyword>
<evidence type="ECO:0000259" key="4">
    <source>
        <dbReference type="PROSITE" id="PS51186"/>
    </source>
</evidence>
<evidence type="ECO:0000256" key="3">
    <source>
        <dbReference type="SAM" id="Phobius"/>
    </source>
</evidence>
<keyword evidence="3" id="KW-0472">Membrane</keyword>
<dbReference type="Gene3D" id="3.40.630.30">
    <property type="match status" value="1"/>
</dbReference>
<dbReference type="KEGG" id="tper:IWA51_02985"/>
<protein>
    <submittedName>
        <fullName evidence="5">N-acetyltransferase</fullName>
    </submittedName>
</protein>